<proteinExistence type="predicted"/>
<dbReference type="PANTHER" id="PTHR13355">
    <property type="entry name" value="GLUCOSAMINE 6-PHOSPHATE N-ACETYLTRANSFERASE"/>
    <property type="match status" value="1"/>
</dbReference>
<organism evidence="2">
    <name type="scientific">seawater metagenome</name>
    <dbReference type="NCBI Taxonomy" id="1561972"/>
    <lineage>
        <taxon>unclassified sequences</taxon>
        <taxon>metagenomes</taxon>
        <taxon>ecological metagenomes</taxon>
    </lineage>
</organism>
<accession>A0A5E8CI55</accession>
<dbReference type="SUPFAM" id="SSF55729">
    <property type="entry name" value="Acyl-CoA N-acyltransferases (Nat)"/>
    <property type="match status" value="1"/>
</dbReference>
<dbReference type="Gene3D" id="3.40.630.30">
    <property type="match status" value="1"/>
</dbReference>
<reference evidence="2" key="1">
    <citation type="submission" date="2019-09" db="EMBL/GenBank/DDBJ databases">
        <authorList>
            <person name="Needham M D."/>
        </authorList>
    </citation>
    <scope>NUCLEOTIDE SEQUENCE</scope>
</reference>
<dbReference type="PROSITE" id="PS51186">
    <property type="entry name" value="GNAT"/>
    <property type="match status" value="1"/>
</dbReference>
<dbReference type="GO" id="GO:0004343">
    <property type="term" value="F:glucosamine 6-phosphate N-acetyltransferase activity"/>
    <property type="evidence" value="ECO:0007669"/>
    <property type="project" value="TreeGrafter"/>
</dbReference>
<dbReference type="PANTHER" id="PTHR13355:SF11">
    <property type="entry name" value="GLUCOSAMINE 6-PHOSPHATE N-ACETYLTRANSFERASE"/>
    <property type="match status" value="1"/>
</dbReference>
<evidence type="ECO:0000313" key="2">
    <source>
        <dbReference type="EMBL" id="VVU95038.1"/>
    </source>
</evidence>
<name>A0A5E8CI55_9ZZZZ</name>
<dbReference type="CDD" id="cd04301">
    <property type="entry name" value="NAT_SF"/>
    <property type="match status" value="1"/>
</dbReference>
<dbReference type="InterPro" id="IPR000182">
    <property type="entry name" value="GNAT_dom"/>
</dbReference>
<dbReference type="EMBL" id="CABVLZ010000003">
    <property type="protein sequence ID" value="VVU95038.1"/>
    <property type="molecule type" value="Genomic_DNA"/>
</dbReference>
<sequence length="152" mass="18437">MYNLRPLLLSDYYKNYLNLLKQLSVIEKKNTNYLEYAKTWFRYSNNKFHKIIVIEEEGEIIAQGTLFLEPKFIHNNEFVGHLEDIVVDKRYHNKGISKLIIEYLKQEAIKNNCYKIILSCKNNLIEYYSKFNFKTHEIQMRLDLEENFNQQK</sequence>
<dbReference type="InterPro" id="IPR016181">
    <property type="entry name" value="Acyl_CoA_acyltransferase"/>
</dbReference>
<evidence type="ECO:0000259" key="1">
    <source>
        <dbReference type="PROSITE" id="PS51186"/>
    </source>
</evidence>
<dbReference type="InterPro" id="IPR039143">
    <property type="entry name" value="GNPNAT1-like"/>
</dbReference>
<gene>
    <name evidence="2" type="ORF">CPAV1605_763</name>
</gene>
<keyword evidence="2" id="KW-0808">Transferase</keyword>
<dbReference type="Pfam" id="PF00583">
    <property type="entry name" value="Acetyltransf_1"/>
    <property type="match status" value="1"/>
</dbReference>
<dbReference type="AlphaFoldDB" id="A0A5E8CI55"/>
<protein>
    <submittedName>
        <fullName evidence="2">Acetyltransferase (GNAT) family</fullName>
    </submittedName>
</protein>
<feature type="domain" description="N-acetyltransferase" evidence="1">
    <location>
        <begin position="2"/>
        <end position="152"/>
    </location>
</feature>